<dbReference type="AlphaFoldDB" id="A0A2B7X5N5"/>
<dbReference type="OrthoDB" id="5287717at2759"/>
<accession>A0A2B7X5N5</accession>
<comment type="caution">
    <text evidence="1">The sequence shown here is derived from an EMBL/GenBank/DDBJ whole genome shotgun (WGS) entry which is preliminary data.</text>
</comment>
<dbReference type="Proteomes" id="UP000223968">
    <property type="component" value="Unassembled WGS sequence"/>
</dbReference>
<evidence type="ECO:0000313" key="1">
    <source>
        <dbReference type="EMBL" id="PGH04091.1"/>
    </source>
</evidence>
<keyword evidence="2" id="KW-1185">Reference proteome</keyword>
<proteinExistence type="predicted"/>
<sequence>MDVQWLLDMQWKTSIVSLEAGIPPTIPGAGVLYTAQYIDRSQYSYLETLPNSLPLEENAPELFLAPQGKYPVSGRAWGIRLGYNCSVVKSATEFTILNLKDASGRNLDENAESPSGANYIVEAYDSEVENLLSNLEVGRRFNASYIFDDGNEECFSADEATQNAGIFEFAFWQKLTAESFGYLLAYSLASYSGADRVVFVVVSAHGKGADQTFPNDYYSL</sequence>
<gene>
    <name evidence="1" type="ORF">AJ79_07191</name>
</gene>
<evidence type="ECO:0000313" key="2">
    <source>
        <dbReference type="Proteomes" id="UP000223968"/>
    </source>
</evidence>
<organism evidence="1 2">
    <name type="scientific">Helicocarpus griseus UAMH5409</name>
    <dbReference type="NCBI Taxonomy" id="1447875"/>
    <lineage>
        <taxon>Eukaryota</taxon>
        <taxon>Fungi</taxon>
        <taxon>Dikarya</taxon>
        <taxon>Ascomycota</taxon>
        <taxon>Pezizomycotina</taxon>
        <taxon>Eurotiomycetes</taxon>
        <taxon>Eurotiomycetidae</taxon>
        <taxon>Onygenales</taxon>
        <taxon>Ajellomycetaceae</taxon>
        <taxon>Helicocarpus</taxon>
    </lineage>
</organism>
<name>A0A2B7X5N5_9EURO</name>
<protein>
    <submittedName>
        <fullName evidence="1">Uncharacterized protein</fullName>
    </submittedName>
</protein>
<dbReference type="EMBL" id="PDNB01000140">
    <property type="protein sequence ID" value="PGH04091.1"/>
    <property type="molecule type" value="Genomic_DNA"/>
</dbReference>
<reference evidence="1 2" key="1">
    <citation type="submission" date="2017-10" db="EMBL/GenBank/DDBJ databases">
        <title>Comparative genomics in systemic dimorphic fungi from Ajellomycetaceae.</title>
        <authorList>
            <person name="Munoz J.F."/>
            <person name="Mcewen J.G."/>
            <person name="Clay O.K."/>
            <person name="Cuomo C.A."/>
        </authorList>
    </citation>
    <scope>NUCLEOTIDE SEQUENCE [LARGE SCALE GENOMIC DNA]</scope>
    <source>
        <strain evidence="1 2">UAMH5409</strain>
    </source>
</reference>